<organism evidence="2 3">
    <name type="scientific">Methanobrevibacter smithii</name>
    <dbReference type="NCBI Taxonomy" id="2173"/>
    <lineage>
        <taxon>Archaea</taxon>
        <taxon>Methanobacteriati</taxon>
        <taxon>Methanobacteriota</taxon>
        <taxon>Methanomada group</taxon>
        <taxon>Methanobacteria</taxon>
        <taxon>Methanobacteriales</taxon>
        <taxon>Methanobacteriaceae</taxon>
        <taxon>Methanobrevibacter</taxon>
    </lineage>
</organism>
<keyword evidence="1" id="KW-1133">Transmembrane helix</keyword>
<feature type="transmembrane region" description="Helical" evidence="1">
    <location>
        <begin position="76"/>
        <end position="96"/>
    </location>
</feature>
<feature type="transmembrane region" description="Helical" evidence="1">
    <location>
        <begin position="108"/>
        <end position="126"/>
    </location>
</feature>
<dbReference type="Pfam" id="PF19700">
    <property type="entry name" value="DUF6198"/>
    <property type="match status" value="1"/>
</dbReference>
<sequence>MWIKRIMLFFGGLFVMSLGVGLSIKSGLGVTPISSIPYSLTLASGANIGITTIIFNAILVFLQIPILKKRFKSKRLLQLINTVMFGYFTDLSLWILSPMPGLPLDVNFTLLIVSMFLIAVGILIYMPANIAPLPGEGVVEAISLAYNKRFSKVKVCFDTSMVVLSLIICGLFTSDIFGSVNIGTILAAIFIGIIIRYLTELYEKITGKSITVVNKEN</sequence>
<dbReference type="AlphaFoldDB" id="A0A2H4U4I4"/>
<gene>
    <name evidence="2" type="ORF">BK798_00675</name>
</gene>
<dbReference type="InterPro" id="IPR038750">
    <property type="entry name" value="YczE/YyaS-like"/>
</dbReference>
<dbReference type="GeneID" id="35117848"/>
<dbReference type="EMBL" id="CP017803">
    <property type="protein sequence ID" value="ATZ59028.1"/>
    <property type="molecule type" value="Genomic_DNA"/>
</dbReference>
<evidence type="ECO:0000313" key="2">
    <source>
        <dbReference type="EMBL" id="ATZ59028.1"/>
    </source>
</evidence>
<evidence type="ECO:0000256" key="1">
    <source>
        <dbReference type="SAM" id="Phobius"/>
    </source>
</evidence>
<accession>A0A2H4U4I4</accession>
<name>A0A2H4U4I4_METSM</name>
<feature type="transmembrane region" description="Helical" evidence="1">
    <location>
        <begin position="39"/>
        <end position="64"/>
    </location>
</feature>
<feature type="transmembrane region" description="Helical" evidence="1">
    <location>
        <begin position="155"/>
        <end position="174"/>
    </location>
</feature>
<keyword evidence="1" id="KW-0472">Membrane</keyword>
<protein>
    <submittedName>
        <fullName evidence="2">Uncharacterized protein</fullName>
    </submittedName>
</protein>
<feature type="transmembrane region" description="Helical" evidence="1">
    <location>
        <begin position="180"/>
        <end position="199"/>
    </location>
</feature>
<dbReference type="PANTHER" id="PTHR40078:SF1">
    <property type="entry name" value="INTEGRAL MEMBRANE PROTEIN"/>
    <property type="match status" value="1"/>
</dbReference>
<dbReference type="PANTHER" id="PTHR40078">
    <property type="entry name" value="INTEGRAL MEMBRANE PROTEIN-RELATED"/>
    <property type="match status" value="1"/>
</dbReference>
<evidence type="ECO:0000313" key="3">
    <source>
        <dbReference type="Proteomes" id="UP000232133"/>
    </source>
</evidence>
<dbReference type="RefSeq" id="WP_100815149.1">
    <property type="nucleotide sequence ID" value="NZ_CP017803.1"/>
</dbReference>
<proteinExistence type="predicted"/>
<keyword evidence="1" id="KW-0812">Transmembrane</keyword>
<reference evidence="2 3" key="1">
    <citation type="submission" date="2016-10" db="EMBL/GenBank/DDBJ databases">
        <authorList>
            <person name="Varghese N."/>
        </authorList>
    </citation>
    <scope>NUCLEOTIDE SEQUENCE [LARGE SCALE GENOMIC DNA]</scope>
    <source>
        <strain evidence="2 3">KB11</strain>
    </source>
</reference>
<dbReference type="Proteomes" id="UP000232133">
    <property type="component" value="Chromosome"/>
</dbReference>